<accession>A0ABP1HLU6</accession>
<protein>
    <submittedName>
        <fullName evidence="1">Hypothetical_protein</fullName>
    </submittedName>
</protein>
<comment type="caution">
    <text evidence="1">The sequence shown here is derived from an EMBL/GenBank/DDBJ whole genome shotgun (WGS) entry which is preliminary data.</text>
</comment>
<evidence type="ECO:0000313" key="1">
    <source>
        <dbReference type="EMBL" id="CAL5997337.1"/>
    </source>
</evidence>
<dbReference type="EMBL" id="CAXDID020000036">
    <property type="protein sequence ID" value="CAL5997337.1"/>
    <property type="molecule type" value="Genomic_DNA"/>
</dbReference>
<proteinExistence type="predicted"/>
<gene>
    <name evidence="1" type="ORF">HINF_LOCUS15197</name>
</gene>
<sequence length="116" mass="13740">MHKRSSCCADKRDNKMNVLRKFLLTVRIIDLCKLILLSLHFQQVLQKVDFQIHRSPQFSKLQPCHESFWKFITKSIYCSRNLQTSQFLLLSAFNVFLNKTKAIVEYYVILILSSIQ</sequence>
<dbReference type="Proteomes" id="UP001642409">
    <property type="component" value="Unassembled WGS sequence"/>
</dbReference>
<name>A0ABP1HLU6_9EUKA</name>
<reference evidence="1 2" key="1">
    <citation type="submission" date="2024-07" db="EMBL/GenBank/DDBJ databases">
        <authorList>
            <person name="Akdeniz Z."/>
        </authorList>
    </citation>
    <scope>NUCLEOTIDE SEQUENCE [LARGE SCALE GENOMIC DNA]</scope>
</reference>
<organism evidence="1 2">
    <name type="scientific">Hexamita inflata</name>
    <dbReference type="NCBI Taxonomy" id="28002"/>
    <lineage>
        <taxon>Eukaryota</taxon>
        <taxon>Metamonada</taxon>
        <taxon>Diplomonadida</taxon>
        <taxon>Hexamitidae</taxon>
        <taxon>Hexamitinae</taxon>
        <taxon>Hexamita</taxon>
    </lineage>
</organism>
<evidence type="ECO:0000313" key="2">
    <source>
        <dbReference type="Proteomes" id="UP001642409"/>
    </source>
</evidence>
<keyword evidence="2" id="KW-1185">Reference proteome</keyword>